<keyword evidence="2" id="KW-1185">Reference proteome</keyword>
<dbReference type="EMBL" id="CARXXK010000002">
    <property type="protein sequence ID" value="CAI6352500.1"/>
    <property type="molecule type" value="Genomic_DNA"/>
</dbReference>
<accession>A0AAV0W9E8</accession>
<gene>
    <name evidence="1" type="ORF">MEUPH1_LOCUS8735</name>
</gene>
<evidence type="ECO:0000313" key="1">
    <source>
        <dbReference type="EMBL" id="CAI6352500.1"/>
    </source>
</evidence>
<dbReference type="AlphaFoldDB" id="A0AAV0W9E8"/>
<evidence type="ECO:0000313" key="2">
    <source>
        <dbReference type="Proteomes" id="UP001160148"/>
    </source>
</evidence>
<comment type="caution">
    <text evidence="1">The sequence shown here is derived from an EMBL/GenBank/DDBJ whole genome shotgun (WGS) entry which is preliminary data.</text>
</comment>
<protein>
    <submittedName>
        <fullName evidence="1">Uncharacterized protein</fullName>
    </submittedName>
</protein>
<proteinExistence type="predicted"/>
<sequence length="79" mass="8678">MIYTVQVPSSSSGTSTKELVTALTSPNVVLDTSVEMRVPSSSNGTTEELLVVRKSHRNELLKDIDVYSHRELTPNCKTV</sequence>
<reference evidence="1 2" key="1">
    <citation type="submission" date="2023-01" db="EMBL/GenBank/DDBJ databases">
        <authorList>
            <person name="Whitehead M."/>
        </authorList>
    </citation>
    <scope>NUCLEOTIDE SEQUENCE [LARGE SCALE GENOMIC DNA]</scope>
</reference>
<dbReference type="Proteomes" id="UP001160148">
    <property type="component" value="Unassembled WGS sequence"/>
</dbReference>
<organism evidence="1 2">
    <name type="scientific">Macrosiphum euphorbiae</name>
    <name type="common">potato aphid</name>
    <dbReference type="NCBI Taxonomy" id="13131"/>
    <lineage>
        <taxon>Eukaryota</taxon>
        <taxon>Metazoa</taxon>
        <taxon>Ecdysozoa</taxon>
        <taxon>Arthropoda</taxon>
        <taxon>Hexapoda</taxon>
        <taxon>Insecta</taxon>
        <taxon>Pterygota</taxon>
        <taxon>Neoptera</taxon>
        <taxon>Paraneoptera</taxon>
        <taxon>Hemiptera</taxon>
        <taxon>Sternorrhyncha</taxon>
        <taxon>Aphidomorpha</taxon>
        <taxon>Aphidoidea</taxon>
        <taxon>Aphididae</taxon>
        <taxon>Macrosiphini</taxon>
        <taxon>Macrosiphum</taxon>
    </lineage>
</organism>
<name>A0AAV0W9E8_9HEMI</name>